<dbReference type="Gene3D" id="3.10.350.10">
    <property type="entry name" value="LysM domain"/>
    <property type="match status" value="1"/>
</dbReference>
<reference evidence="7" key="4">
    <citation type="journal article" date="2015" name="G3 (Bethesda)">
        <title>Genome sequences of three phytopathogenic species of the Magnaporthaceae family of fungi.</title>
        <authorList>
            <person name="Okagaki L.H."/>
            <person name="Nunes C.C."/>
            <person name="Sailsbery J."/>
            <person name="Clay B."/>
            <person name="Brown D."/>
            <person name="John T."/>
            <person name="Oh Y."/>
            <person name="Young N."/>
            <person name="Fitzgerald M."/>
            <person name="Haas B.J."/>
            <person name="Zeng Q."/>
            <person name="Young S."/>
            <person name="Adiconis X."/>
            <person name="Fan L."/>
            <person name="Levin J.Z."/>
            <person name="Mitchell T.K."/>
            <person name="Okubara P.A."/>
            <person name="Farman M.L."/>
            <person name="Kohn L.M."/>
            <person name="Birren B."/>
            <person name="Ma L.-J."/>
            <person name="Dean R.A."/>
        </authorList>
    </citation>
    <scope>NUCLEOTIDE SEQUENCE</scope>
    <source>
        <strain evidence="7">ATCC 64411 / 73-15</strain>
    </source>
</reference>
<organism evidence="7 8">
    <name type="scientific">Magnaporthiopsis poae (strain ATCC 64411 / 73-15)</name>
    <name type="common">Kentucky bluegrass fungus</name>
    <name type="synonym">Magnaporthe poae</name>
    <dbReference type="NCBI Taxonomy" id="644358"/>
    <lineage>
        <taxon>Eukaryota</taxon>
        <taxon>Fungi</taxon>
        <taxon>Dikarya</taxon>
        <taxon>Ascomycota</taxon>
        <taxon>Pezizomycotina</taxon>
        <taxon>Sordariomycetes</taxon>
        <taxon>Sordariomycetidae</taxon>
        <taxon>Magnaporthales</taxon>
        <taxon>Magnaporthaceae</taxon>
        <taxon>Magnaporthiopsis</taxon>
    </lineage>
</organism>
<dbReference type="CDD" id="cd00118">
    <property type="entry name" value="LysM"/>
    <property type="match status" value="1"/>
</dbReference>
<keyword evidence="2" id="KW-0843">Virulence</keyword>
<dbReference type="PANTHER" id="PTHR34997:SF1">
    <property type="entry name" value="PEPTIDOGLYCAN-BINDING LYSIN DOMAIN"/>
    <property type="match status" value="1"/>
</dbReference>
<dbReference type="STRING" id="644358.A0A0C4E8B7"/>
<dbReference type="EnsemblFungi" id="MAPG_08817T0">
    <property type="protein sequence ID" value="MAPG_08817T0"/>
    <property type="gene ID" value="MAPG_08817"/>
</dbReference>
<feature type="compositionally biased region" description="Pro residues" evidence="4">
    <location>
        <begin position="137"/>
        <end position="152"/>
    </location>
</feature>
<dbReference type="EMBL" id="ADBL01002151">
    <property type="status" value="NOT_ANNOTATED_CDS"/>
    <property type="molecule type" value="Genomic_DNA"/>
</dbReference>
<dbReference type="InterPro" id="IPR018392">
    <property type="entry name" value="LysM"/>
</dbReference>
<feature type="compositionally biased region" description="Polar residues" evidence="4">
    <location>
        <begin position="154"/>
        <end position="165"/>
    </location>
</feature>
<dbReference type="PANTHER" id="PTHR34997">
    <property type="entry name" value="AM15"/>
    <property type="match status" value="1"/>
</dbReference>
<reference evidence="8" key="1">
    <citation type="submission" date="2010-05" db="EMBL/GenBank/DDBJ databases">
        <title>The genome sequence of Magnaporthe poae strain ATCC 64411.</title>
        <authorList>
            <person name="Ma L.-J."/>
            <person name="Dead R."/>
            <person name="Young S."/>
            <person name="Zeng Q."/>
            <person name="Koehrsen M."/>
            <person name="Alvarado L."/>
            <person name="Berlin A."/>
            <person name="Chapman S.B."/>
            <person name="Chen Z."/>
            <person name="Freedman E."/>
            <person name="Gellesch M."/>
            <person name="Goldberg J."/>
            <person name="Griggs A."/>
            <person name="Gujja S."/>
            <person name="Heilman E.R."/>
            <person name="Heiman D."/>
            <person name="Hepburn T."/>
            <person name="Howarth C."/>
            <person name="Jen D."/>
            <person name="Larson L."/>
            <person name="Mehta T."/>
            <person name="Neiman D."/>
            <person name="Pearson M."/>
            <person name="Roberts A."/>
            <person name="Saif S."/>
            <person name="Shea T."/>
            <person name="Shenoy N."/>
            <person name="Sisk P."/>
            <person name="Stolte C."/>
            <person name="Sykes S."/>
            <person name="Walk T."/>
            <person name="White J."/>
            <person name="Yandava C."/>
            <person name="Haas B."/>
            <person name="Nusbaum C."/>
            <person name="Birren B."/>
        </authorList>
    </citation>
    <scope>NUCLEOTIDE SEQUENCE [LARGE SCALE GENOMIC DNA]</scope>
    <source>
        <strain evidence="8">ATCC 64411 / 73-15</strain>
    </source>
</reference>
<evidence type="ECO:0000313" key="6">
    <source>
        <dbReference type="EMBL" id="KLU89848.1"/>
    </source>
</evidence>
<evidence type="ECO:0000256" key="2">
    <source>
        <dbReference type="ARBA" id="ARBA00023026"/>
    </source>
</evidence>
<dbReference type="SUPFAM" id="SSF54106">
    <property type="entry name" value="LysM domain"/>
    <property type="match status" value="1"/>
</dbReference>
<dbReference type="GO" id="GO:0008061">
    <property type="term" value="F:chitin binding"/>
    <property type="evidence" value="ECO:0007669"/>
    <property type="project" value="UniProtKB-KW"/>
</dbReference>
<dbReference type="InterPro" id="IPR052210">
    <property type="entry name" value="LysM1-like"/>
</dbReference>
<evidence type="ECO:0000259" key="5">
    <source>
        <dbReference type="PROSITE" id="PS51782"/>
    </source>
</evidence>
<protein>
    <recommendedName>
        <fullName evidence="5">LysM domain-containing protein</fullName>
    </recommendedName>
</protein>
<proteinExistence type="inferred from homology"/>
<gene>
    <name evidence="6" type="ORF">MAPG_08817</name>
</gene>
<dbReference type="EMBL" id="GL876973">
    <property type="protein sequence ID" value="KLU89848.1"/>
    <property type="molecule type" value="Genomic_DNA"/>
</dbReference>
<dbReference type="Proteomes" id="UP000011715">
    <property type="component" value="Unassembled WGS sequence"/>
</dbReference>
<feature type="region of interest" description="Disordered" evidence="4">
    <location>
        <begin position="136"/>
        <end position="165"/>
    </location>
</feature>
<feature type="domain" description="LysM" evidence="5">
    <location>
        <begin position="79"/>
        <end position="129"/>
    </location>
</feature>
<evidence type="ECO:0000256" key="1">
    <source>
        <dbReference type="ARBA" id="ARBA00022669"/>
    </source>
</evidence>
<keyword evidence="1" id="KW-0147">Chitin-binding</keyword>
<reference evidence="6" key="3">
    <citation type="submission" date="2011-03" db="EMBL/GenBank/DDBJ databases">
        <title>Annotation of Magnaporthe poae ATCC 64411.</title>
        <authorList>
            <person name="Ma L.-J."/>
            <person name="Dead R."/>
            <person name="Young S.K."/>
            <person name="Zeng Q."/>
            <person name="Gargeya S."/>
            <person name="Fitzgerald M."/>
            <person name="Haas B."/>
            <person name="Abouelleil A."/>
            <person name="Alvarado L."/>
            <person name="Arachchi H.M."/>
            <person name="Berlin A."/>
            <person name="Brown A."/>
            <person name="Chapman S.B."/>
            <person name="Chen Z."/>
            <person name="Dunbar C."/>
            <person name="Freedman E."/>
            <person name="Gearin G."/>
            <person name="Gellesch M."/>
            <person name="Goldberg J."/>
            <person name="Griggs A."/>
            <person name="Gujja S."/>
            <person name="Heiman D."/>
            <person name="Howarth C."/>
            <person name="Larson L."/>
            <person name="Lui A."/>
            <person name="MacDonald P.J.P."/>
            <person name="Mehta T."/>
            <person name="Montmayeur A."/>
            <person name="Murphy C."/>
            <person name="Neiman D."/>
            <person name="Pearson M."/>
            <person name="Priest M."/>
            <person name="Roberts A."/>
            <person name="Saif S."/>
            <person name="Shea T."/>
            <person name="Shenoy N."/>
            <person name="Sisk P."/>
            <person name="Stolte C."/>
            <person name="Sykes S."/>
            <person name="Yandava C."/>
            <person name="Wortman J."/>
            <person name="Nusbaum C."/>
            <person name="Birren B."/>
        </authorList>
    </citation>
    <scope>NUCLEOTIDE SEQUENCE</scope>
    <source>
        <strain evidence="6">ATCC 64411</strain>
    </source>
</reference>
<dbReference type="OrthoDB" id="5985073at2759"/>
<accession>A0A0C4E8B7</accession>
<keyword evidence="8" id="KW-1185">Reference proteome</keyword>
<dbReference type="PROSITE" id="PS51782">
    <property type="entry name" value="LYSM"/>
    <property type="match status" value="1"/>
</dbReference>
<dbReference type="VEuPathDB" id="FungiDB:MAPG_08817"/>
<comment type="similarity">
    <text evidence="3">Belongs to the secreted LysM effector family.</text>
</comment>
<name>A0A0C4E8B7_MAGP6</name>
<reference evidence="6" key="2">
    <citation type="submission" date="2010-05" db="EMBL/GenBank/DDBJ databases">
        <title>The Genome Sequence of Magnaporthe poae strain ATCC 64411.</title>
        <authorList>
            <consortium name="The Broad Institute Genome Sequencing Platform"/>
            <consortium name="Broad Institute Genome Sequencing Center for Infectious Disease"/>
            <person name="Ma L.-J."/>
            <person name="Dead R."/>
            <person name="Young S."/>
            <person name="Zeng Q."/>
            <person name="Koehrsen M."/>
            <person name="Alvarado L."/>
            <person name="Berlin A."/>
            <person name="Chapman S.B."/>
            <person name="Chen Z."/>
            <person name="Freedman E."/>
            <person name="Gellesch M."/>
            <person name="Goldberg J."/>
            <person name="Griggs A."/>
            <person name="Gujja S."/>
            <person name="Heilman E.R."/>
            <person name="Heiman D."/>
            <person name="Hepburn T."/>
            <person name="Howarth C."/>
            <person name="Jen D."/>
            <person name="Larson L."/>
            <person name="Mehta T."/>
            <person name="Neiman D."/>
            <person name="Pearson M."/>
            <person name="Roberts A."/>
            <person name="Saif S."/>
            <person name="Shea T."/>
            <person name="Shenoy N."/>
            <person name="Sisk P."/>
            <person name="Stolte C."/>
            <person name="Sykes S."/>
            <person name="Walk T."/>
            <person name="White J."/>
            <person name="Yandava C."/>
            <person name="Haas B."/>
            <person name="Nusbaum C."/>
            <person name="Birren B."/>
        </authorList>
    </citation>
    <scope>NUCLEOTIDE SEQUENCE</scope>
    <source>
        <strain evidence="6">ATCC 64411</strain>
    </source>
</reference>
<dbReference type="InterPro" id="IPR036779">
    <property type="entry name" value="LysM_dom_sf"/>
</dbReference>
<reference evidence="7" key="5">
    <citation type="submission" date="2015-06" db="UniProtKB">
        <authorList>
            <consortium name="EnsemblFungi"/>
        </authorList>
    </citation>
    <scope>IDENTIFICATION</scope>
    <source>
        <strain evidence="7">ATCC 64411</strain>
    </source>
</reference>
<dbReference type="AlphaFoldDB" id="A0A0C4E8B7"/>
<evidence type="ECO:0000256" key="4">
    <source>
        <dbReference type="SAM" id="MobiDB-lite"/>
    </source>
</evidence>
<evidence type="ECO:0000256" key="3">
    <source>
        <dbReference type="ARBA" id="ARBA00044955"/>
    </source>
</evidence>
<evidence type="ECO:0000313" key="7">
    <source>
        <dbReference type="EnsemblFungi" id="MAPG_08817T0"/>
    </source>
</evidence>
<sequence length="176" mass="19845">MIDDDCQSLLEPYCAPTPTPRRQPLPSRTFPKCCMPSYMMNPNFHYCIRPPWRCESPLVSLPEMVRAVEQPVETHLPWESTHAVSRDLCGTIAEQYGISLEQFYQRNPRWNPAVGQDCQSLWAGYYYCVGTVDKPAPSDPPKPTTTASPPPMGCSNSNPSPTQPGSICECKRWHLV</sequence>
<evidence type="ECO:0000313" key="8">
    <source>
        <dbReference type="Proteomes" id="UP000011715"/>
    </source>
</evidence>